<feature type="transmembrane region" description="Helical" evidence="1">
    <location>
        <begin position="6"/>
        <end position="24"/>
    </location>
</feature>
<dbReference type="Pfam" id="PF07441">
    <property type="entry name" value="BofA"/>
    <property type="match status" value="1"/>
</dbReference>
<name>A0ABR6VGC7_9FIRM</name>
<dbReference type="Proteomes" id="UP000606870">
    <property type="component" value="Unassembled WGS sequence"/>
</dbReference>
<gene>
    <name evidence="2" type="ORF">H8J70_03785</name>
</gene>
<dbReference type="InterPro" id="IPR010001">
    <property type="entry name" value="BofA"/>
</dbReference>
<dbReference type="EMBL" id="JACOGK010000007">
    <property type="protein sequence ID" value="MBC3536372.1"/>
    <property type="molecule type" value="Genomic_DNA"/>
</dbReference>
<keyword evidence="1" id="KW-0812">Transmembrane</keyword>
<proteinExistence type="predicted"/>
<feature type="transmembrane region" description="Helical" evidence="1">
    <location>
        <begin position="31"/>
        <end position="49"/>
    </location>
</feature>
<accession>A0ABR6VGC7</accession>
<evidence type="ECO:0000256" key="1">
    <source>
        <dbReference type="SAM" id="Phobius"/>
    </source>
</evidence>
<evidence type="ECO:0000313" key="2">
    <source>
        <dbReference type="EMBL" id="MBC3536372.1"/>
    </source>
</evidence>
<comment type="caution">
    <text evidence="2">The sequence shown here is derived from an EMBL/GenBank/DDBJ whole genome shotgun (WGS) entry which is preliminary data.</text>
</comment>
<dbReference type="RefSeq" id="WP_186502527.1">
    <property type="nucleotide sequence ID" value="NZ_JACOGK010000007.1"/>
</dbReference>
<feature type="transmembrane region" description="Helical" evidence="1">
    <location>
        <begin position="55"/>
        <end position="80"/>
    </location>
</feature>
<keyword evidence="1" id="KW-1133">Transmembrane helix</keyword>
<reference evidence="2 3" key="1">
    <citation type="submission" date="2020-08" db="EMBL/GenBank/DDBJ databases">
        <authorList>
            <person name="Liu C."/>
            <person name="Sun Q."/>
        </authorList>
    </citation>
    <scope>NUCLEOTIDE SEQUENCE [LARGE SCALE GENOMIC DNA]</scope>
    <source>
        <strain evidence="2 3">NSJ-59</strain>
    </source>
</reference>
<protein>
    <submittedName>
        <fullName evidence="2">Pro-sigmaK processing inhibitor BofA family protein</fullName>
    </submittedName>
</protein>
<keyword evidence="1" id="KW-0472">Membrane</keyword>
<sequence>MDLYGVGIGIIILVLLHKLILAPLRRLLGNVIVGLIVLYGINHFGYLLGLSPVPITLVTGLLIGIFGLPAVAVLTLFYTFF</sequence>
<evidence type="ECO:0000313" key="3">
    <source>
        <dbReference type="Proteomes" id="UP000606870"/>
    </source>
</evidence>
<keyword evidence="3" id="KW-1185">Reference proteome</keyword>
<organism evidence="2 3">
    <name type="scientific">Megasphaera hominis</name>
    <dbReference type="NCBI Taxonomy" id="159836"/>
    <lineage>
        <taxon>Bacteria</taxon>
        <taxon>Bacillati</taxon>
        <taxon>Bacillota</taxon>
        <taxon>Negativicutes</taxon>
        <taxon>Veillonellales</taxon>
        <taxon>Veillonellaceae</taxon>
        <taxon>Megasphaera</taxon>
    </lineage>
</organism>